<dbReference type="GO" id="GO:0005634">
    <property type="term" value="C:nucleus"/>
    <property type="evidence" value="ECO:0007669"/>
    <property type="project" value="UniProtKB-ARBA"/>
</dbReference>
<evidence type="ECO:0000256" key="5">
    <source>
        <dbReference type="ARBA" id="ARBA00022801"/>
    </source>
</evidence>
<keyword evidence="1" id="KW-0808">Transferase</keyword>
<dbReference type="AlphaFoldDB" id="A0A165BSE9"/>
<dbReference type="PROSITE" id="PS50994">
    <property type="entry name" value="INTEGRASE"/>
    <property type="match status" value="1"/>
</dbReference>
<evidence type="ECO:0000256" key="3">
    <source>
        <dbReference type="ARBA" id="ARBA00022722"/>
    </source>
</evidence>
<evidence type="ECO:0000313" key="10">
    <source>
        <dbReference type="EMBL" id="KZV81162.1"/>
    </source>
</evidence>
<dbReference type="InterPro" id="IPR041588">
    <property type="entry name" value="Integrase_H2C2"/>
</dbReference>
<dbReference type="GO" id="GO:0015074">
    <property type="term" value="P:DNA integration"/>
    <property type="evidence" value="ECO:0007669"/>
    <property type="project" value="InterPro"/>
</dbReference>
<dbReference type="SUPFAM" id="SSF56672">
    <property type="entry name" value="DNA/RNA polymerases"/>
    <property type="match status" value="1"/>
</dbReference>
<keyword evidence="3" id="KW-0540">Nuclease</keyword>
<dbReference type="InterPro" id="IPR001584">
    <property type="entry name" value="Integrase_cat-core"/>
</dbReference>
<dbReference type="Pfam" id="PF17921">
    <property type="entry name" value="Integrase_H2C2"/>
    <property type="match status" value="1"/>
</dbReference>
<dbReference type="OrthoDB" id="2273864at2759"/>
<evidence type="ECO:0000256" key="4">
    <source>
        <dbReference type="ARBA" id="ARBA00022759"/>
    </source>
</evidence>
<dbReference type="InParanoid" id="A0A165BSE9"/>
<evidence type="ECO:0000256" key="8">
    <source>
        <dbReference type="SAM" id="MobiDB-lite"/>
    </source>
</evidence>
<evidence type="ECO:0000259" key="9">
    <source>
        <dbReference type="PROSITE" id="PS50994"/>
    </source>
</evidence>
<dbReference type="InterPro" id="IPR050951">
    <property type="entry name" value="Retrovirus_Pol_polyprotein"/>
</dbReference>
<evidence type="ECO:0000256" key="7">
    <source>
        <dbReference type="ARBA" id="ARBA00022918"/>
    </source>
</evidence>
<evidence type="ECO:0000256" key="6">
    <source>
        <dbReference type="ARBA" id="ARBA00022884"/>
    </source>
</evidence>
<reference evidence="10 11" key="1">
    <citation type="journal article" date="2016" name="Mol. Biol. Evol.">
        <title>Comparative Genomics of Early-Diverging Mushroom-Forming Fungi Provides Insights into the Origins of Lignocellulose Decay Capabilities.</title>
        <authorList>
            <person name="Nagy L.G."/>
            <person name="Riley R."/>
            <person name="Tritt A."/>
            <person name="Adam C."/>
            <person name="Daum C."/>
            <person name="Floudas D."/>
            <person name="Sun H."/>
            <person name="Yadav J.S."/>
            <person name="Pangilinan J."/>
            <person name="Larsson K.H."/>
            <person name="Matsuura K."/>
            <person name="Barry K."/>
            <person name="Labutti K."/>
            <person name="Kuo R."/>
            <person name="Ohm R.A."/>
            <person name="Bhattacharya S.S."/>
            <person name="Shirouzu T."/>
            <person name="Yoshinaga Y."/>
            <person name="Martin F.M."/>
            <person name="Grigoriev I.V."/>
            <person name="Hibbett D.S."/>
        </authorList>
    </citation>
    <scope>NUCLEOTIDE SEQUENCE [LARGE SCALE GENOMIC DNA]</scope>
    <source>
        <strain evidence="10 11">HHB12029</strain>
    </source>
</reference>
<dbReference type="Proteomes" id="UP000077266">
    <property type="component" value="Unassembled WGS sequence"/>
</dbReference>
<feature type="non-terminal residue" evidence="10">
    <location>
        <position position="1"/>
    </location>
</feature>
<dbReference type="GO" id="GO:0004519">
    <property type="term" value="F:endonuclease activity"/>
    <property type="evidence" value="ECO:0007669"/>
    <property type="project" value="UniProtKB-KW"/>
</dbReference>
<dbReference type="InterPro" id="IPR043502">
    <property type="entry name" value="DNA/RNA_pol_sf"/>
</dbReference>
<feature type="region of interest" description="Disordered" evidence="8">
    <location>
        <begin position="154"/>
        <end position="179"/>
    </location>
</feature>
<feature type="non-terminal residue" evidence="10">
    <location>
        <position position="499"/>
    </location>
</feature>
<dbReference type="PANTHER" id="PTHR37984">
    <property type="entry name" value="PROTEIN CBG26694"/>
    <property type="match status" value="1"/>
</dbReference>
<dbReference type="GO" id="GO:0016787">
    <property type="term" value="F:hydrolase activity"/>
    <property type="evidence" value="ECO:0007669"/>
    <property type="project" value="UniProtKB-KW"/>
</dbReference>
<name>A0A165BSE9_EXIGL</name>
<dbReference type="SUPFAM" id="SSF53098">
    <property type="entry name" value="Ribonuclease H-like"/>
    <property type="match status" value="1"/>
</dbReference>
<dbReference type="Gene3D" id="1.10.340.70">
    <property type="match status" value="1"/>
</dbReference>
<evidence type="ECO:0000256" key="2">
    <source>
        <dbReference type="ARBA" id="ARBA00022695"/>
    </source>
</evidence>
<accession>A0A165BSE9</accession>
<sequence>YRLYTDASDEALGACLQQIQDIRIGDLVGAPVYDRLRRAYDAGEPIPQLCTKLSSKVQDVPDVGVWAESFDDTVVHVERVIAYWSRTFKNAELNYSATEREGLAAKEALIKFQPFVEGEEIILITDHAALQWAPKQAKSRDELGFDQELEQVGEEVSANEVPTVELSSTPATRRPDEPAAKLSYEEKLKWKAANPPPTLLVGMSPALRKRYSKGYDSDPAFYRGKDGLLFFRDADFMPRLCVPRGEQAALLRQVHESPFEMAHAGAEKMYQRLSKQFFWPKMLRDVELFCKTCDVCQKDKYENDTRHGFLQPHSIPELPYQRVSLDLVVGLPWSGSFNAILVIVDLLSKHAQFIPTDSGLDTEGFARLFVMHVVSRFGLPFEFIADRDGRWLSLFFQAVTQQMGIHMLLSSSHHPQHDGQTERTNRTLETMLRHYVEGNPESWDQWLPSMEFAYNSTPHASTGKAPYFLLYGFQPRSPTSILNEESAEGIPRYITADKN</sequence>
<keyword evidence="11" id="KW-1185">Reference proteome</keyword>
<organism evidence="10 11">
    <name type="scientific">Exidia glandulosa HHB12029</name>
    <dbReference type="NCBI Taxonomy" id="1314781"/>
    <lineage>
        <taxon>Eukaryota</taxon>
        <taxon>Fungi</taxon>
        <taxon>Dikarya</taxon>
        <taxon>Basidiomycota</taxon>
        <taxon>Agaricomycotina</taxon>
        <taxon>Agaricomycetes</taxon>
        <taxon>Auriculariales</taxon>
        <taxon>Exidiaceae</taxon>
        <taxon>Exidia</taxon>
    </lineage>
</organism>
<dbReference type="InterPro" id="IPR041373">
    <property type="entry name" value="RT_RNaseH"/>
</dbReference>
<dbReference type="GO" id="GO:0003964">
    <property type="term" value="F:RNA-directed DNA polymerase activity"/>
    <property type="evidence" value="ECO:0007669"/>
    <property type="project" value="UniProtKB-KW"/>
</dbReference>
<gene>
    <name evidence="10" type="ORF">EXIGLDRAFT_580735</name>
</gene>
<dbReference type="FunFam" id="3.30.420.10:FF:000032">
    <property type="entry name" value="Retrovirus-related Pol polyprotein from transposon 297-like Protein"/>
    <property type="match status" value="1"/>
</dbReference>
<keyword evidence="2" id="KW-0548">Nucleotidyltransferase</keyword>
<dbReference type="STRING" id="1314781.A0A165BSE9"/>
<keyword evidence="7" id="KW-0695">RNA-directed DNA polymerase</keyword>
<dbReference type="PANTHER" id="PTHR37984:SF5">
    <property type="entry name" value="PROTEIN NYNRIN-LIKE"/>
    <property type="match status" value="1"/>
</dbReference>
<protein>
    <submittedName>
        <fullName evidence="10">Ribonuclease H-like protein</fullName>
    </submittedName>
</protein>
<dbReference type="Gene3D" id="3.30.420.10">
    <property type="entry name" value="Ribonuclease H-like superfamily/Ribonuclease H"/>
    <property type="match status" value="1"/>
</dbReference>
<feature type="domain" description="Integrase catalytic" evidence="9">
    <location>
        <begin position="315"/>
        <end position="474"/>
    </location>
</feature>
<keyword evidence="6" id="KW-0694">RNA-binding</keyword>
<proteinExistence type="predicted"/>
<dbReference type="EMBL" id="KV426411">
    <property type="protein sequence ID" value="KZV81162.1"/>
    <property type="molecule type" value="Genomic_DNA"/>
</dbReference>
<dbReference type="GO" id="GO:0003723">
    <property type="term" value="F:RNA binding"/>
    <property type="evidence" value="ECO:0007669"/>
    <property type="project" value="UniProtKB-KW"/>
</dbReference>
<dbReference type="InterPro" id="IPR012337">
    <property type="entry name" value="RNaseH-like_sf"/>
</dbReference>
<keyword evidence="4" id="KW-0255">Endonuclease</keyword>
<evidence type="ECO:0000313" key="11">
    <source>
        <dbReference type="Proteomes" id="UP000077266"/>
    </source>
</evidence>
<dbReference type="FunFam" id="1.10.340.70:FF:000001">
    <property type="entry name" value="Retrovirus-related Pol polyprotein from transposon gypsy-like Protein"/>
    <property type="match status" value="1"/>
</dbReference>
<dbReference type="Pfam" id="PF17917">
    <property type="entry name" value="RT_RNaseH"/>
    <property type="match status" value="1"/>
</dbReference>
<evidence type="ECO:0000256" key="1">
    <source>
        <dbReference type="ARBA" id="ARBA00022679"/>
    </source>
</evidence>
<dbReference type="InterPro" id="IPR036397">
    <property type="entry name" value="RNaseH_sf"/>
</dbReference>
<keyword evidence="5" id="KW-0378">Hydrolase</keyword>